<evidence type="ECO:0000256" key="2">
    <source>
        <dbReference type="SAM" id="MobiDB-lite"/>
    </source>
</evidence>
<dbReference type="AlphaFoldDB" id="A9NS99"/>
<dbReference type="Pfam" id="PF06200">
    <property type="entry name" value="tify"/>
    <property type="match status" value="1"/>
</dbReference>
<organism evidence="4">
    <name type="scientific">Picea sitchensis</name>
    <name type="common">Sitka spruce</name>
    <name type="synonym">Pinus sitchensis</name>
    <dbReference type="NCBI Taxonomy" id="3332"/>
    <lineage>
        <taxon>Eukaryota</taxon>
        <taxon>Viridiplantae</taxon>
        <taxon>Streptophyta</taxon>
        <taxon>Embryophyta</taxon>
        <taxon>Tracheophyta</taxon>
        <taxon>Spermatophyta</taxon>
        <taxon>Pinopsida</taxon>
        <taxon>Pinidae</taxon>
        <taxon>Conifers I</taxon>
        <taxon>Pinales</taxon>
        <taxon>Pinaceae</taxon>
        <taxon>Picea</taxon>
    </lineage>
</organism>
<feature type="domain" description="Tify" evidence="3">
    <location>
        <begin position="130"/>
        <end position="164"/>
    </location>
</feature>
<dbReference type="GO" id="GO:0005634">
    <property type="term" value="C:nucleus"/>
    <property type="evidence" value="ECO:0007669"/>
    <property type="project" value="TreeGrafter"/>
</dbReference>
<dbReference type="GO" id="GO:0009611">
    <property type="term" value="P:response to wounding"/>
    <property type="evidence" value="ECO:0007669"/>
    <property type="project" value="TreeGrafter"/>
</dbReference>
<dbReference type="PROSITE" id="PS51320">
    <property type="entry name" value="TIFY"/>
    <property type="match status" value="1"/>
</dbReference>
<dbReference type="EMBL" id="EF084184">
    <property type="protein sequence ID" value="ABK23510.1"/>
    <property type="molecule type" value="mRNA"/>
</dbReference>
<protein>
    <recommendedName>
        <fullName evidence="3">Tify domain-containing protein</fullName>
    </recommendedName>
</protein>
<feature type="region of interest" description="Disordered" evidence="2">
    <location>
        <begin position="165"/>
        <end position="211"/>
    </location>
</feature>
<comment type="similarity">
    <text evidence="1">Belongs to the TIFY/JAZ family.</text>
</comment>
<feature type="compositionally biased region" description="Polar residues" evidence="2">
    <location>
        <begin position="170"/>
        <end position="182"/>
    </location>
</feature>
<reference evidence="4" key="1">
    <citation type="journal article" date="2008" name="BMC Genomics">
        <title>A conifer genomics resource of 200,000 spruce (Picea spp.) ESTs and 6,464 high-quality, sequence-finished full-length cDNAs for Sitka spruce (Picea sitchensis).</title>
        <authorList>
            <person name="Ralph S.G."/>
            <person name="Chun H.J."/>
            <person name="Kolosova N."/>
            <person name="Cooper D."/>
            <person name="Oddy C."/>
            <person name="Ritland C.E."/>
            <person name="Kirkpatrick R."/>
            <person name="Moore R."/>
            <person name="Barber S."/>
            <person name="Holt R.A."/>
            <person name="Jones S.J."/>
            <person name="Marra M.A."/>
            <person name="Douglas C.J."/>
            <person name="Ritland K."/>
            <person name="Bohlmann J."/>
        </authorList>
    </citation>
    <scope>NUCLEOTIDE SEQUENCE</scope>
    <source>
        <tissue evidence="4">Green portion of the leader tissue</tissue>
    </source>
</reference>
<dbReference type="Pfam" id="PF09425">
    <property type="entry name" value="Jas_motif"/>
    <property type="match status" value="1"/>
</dbReference>
<dbReference type="InterPro" id="IPR018467">
    <property type="entry name" value="CCT_CS"/>
</dbReference>
<dbReference type="PANTHER" id="PTHR33077">
    <property type="entry name" value="PROTEIN TIFY 4A-RELATED-RELATED"/>
    <property type="match status" value="1"/>
</dbReference>
<dbReference type="PANTHER" id="PTHR33077:SF61">
    <property type="entry name" value="PROTEIN TIFY 3A-RELATED"/>
    <property type="match status" value="1"/>
</dbReference>
<evidence type="ECO:0000313" key="4">
    <source>
        <dbReference type="EMBL" id="ABK23510.1"/>
    </source>
</evidence>
<accession>A9NS99</accession>
<dbReference type="GO" id="GO:0031347">
    <property type="term" value="P:regulation of defense response"/>
    <property type="evidence" value="ECO:0007669"/>
    <property type="project" value="TreeGrafter"/>
</dbReference>
<sequence>MSTTASVALEFLRFQNASEANGTVVNGCTSLEFCPGKQLAKPRSVMPDLSRIRPQMMQKVLSSIGLSEDKKAKSFNGQSEASSHTELMELFPVSTGFGSNPRVAETNITLPFATGQTDPDSRSVPAKAPEQSSTAQLTIFYNGAVHVYDVPAEKAQAIISFASSNSSINTGTSPTTSSQIEQISKPFPSKPPSKPQSNAVNEKQTHRPPIGLEIVRKLSLQRFLQKRKERINNVAPYSSMKTATLPSKVEKDTADQIFLSLAGPTQHF</sequence>
<dbReference type="SMART" id="SM00979">
    <property type="entry name" value="TIFY"/>
    <property type="match status" value="1"/>
</dbReference>
<dbReference type="InterPro" id="IPR040390">
    <property type="entry name" value="TIFY/JAZ"/>
</dbReference>
<dbReference type="GO" id="GO:2000022">
    <property type="term" value="P:regulation of jasmonic acid mediated signaling pathway"/>
    <property type="evidence" value="ECO:0007669"/>
    <property type="project" value="TreeGrafter"/>
</dbReference>
<evidence type="ECO:0000256" key="1">
    <source>
        <dbReference type="ARBA" id="ARBA00008614"/>
    </source>
</evidence>
<name>A9NS99_PICSI</name>
<feature type="region of interest" description="Disordered" evidence="2">
    <location>
        <begin position="112"/>
        <end position="132"/>
    </location>
</feature>
<evidence type="ECO:0000259" key="3">
    <source>
        <dbReference type="PROSITE" id="PS51320"/>
    </source>
</evidence>
<dbReference type="InterPro" id="IPR010399">
    <property type="entry name" value="Tify_dom"/>
</dbReference>
<proteinExistence type="evidence at transcript level"/>